<evidence type="ECO:0000256" key="1">
    <source>
        <dbReference type="ARBA" id="ARBA00001954"/>
    </source>
</evidence>
<dbReference type="InterPro" id="IPR005067">
    <property type="entry name" value="Fatty_acid_desaturase-2"/>
</dbReference>
<dbReference type="Proteomes" id="UP001318860">
    <property type="component" value="Unassembled WGS sequence"/>
</dbReference>
<evidence type="ECO:0000256" key="7">
    <source>
        <dbReference type="ARBA" id="ARBA00023002"/>
    </source>
</evidence>
<comment type="cofactor">
    <cofactor evidence="1">
        <name>Fe(2+)</name>
        <dbReference type="ChEBI" id="CHEBI:29033"/>
    </cofactor>
</comment>
<comment type="caution">
    <text evidence="11">The sequence shown here is derived from an EMBL/GenBank/DDBJ whole genome shotgun (WGS) entry which is preliminary data.</text>
</comment>
<dbReference type="InterPro" id="IPR007750">
    <property type="entry name" value="DUF674"/>
</dbReference>
<keyword evidence="4" id="KW-0479">Metal-binding</keyword>
<protein>
    <recommendedName>
        <fullName evidence="13">Acyl-[acyl-carrier-protein] desaturase</fullName>
    </recommendedName>
</protein>
<evidence type="ECO:0000256" key="2">
    <source>
        <dbReference type="ARBA" id="ARBA00008749"/>
    </source>
</evidence>
<comment type="similarity">
    <text evidence="2">Belongs to the fatty acid desaturase type 2 family.</text>
</comment>
<evidence type="ECO:0000256" key="10">
    <source>
        <dbReference type="ARBA" id="ARBA00023160"/>
    </source>
</evidence>
<dbReference type="CDD" id="cd01050">
    <property type="entry name" value="Acyl_ACP_Desat"/>
    <property type="match status" value="1"/>
</dbReference>
<evidence type="ECO:0008006" key="13">
    <source>
        <dbReference type="Google" id="ProtNLM"/>
    </source>
</evidence>
<keyword evidence="6" id="KW-0809">Transit peptide</keyword>
<proteinExistence type="inferred from homology"/>
<dbReference type="PANTHER" id="PTHR31155">
    <property type="entry name" value="ACYL- ACYL-CARRIER-PROTEIN DESATURASE-RELATED"/>
    <property type="match status" value="1"/>
</dbReference>
<accession>A0ABR0VJJ4</accession>
<name>A0ABR0VJJ4_REHGL</name>
<sequence length="590" mass="66824">MASTSLAFFNITTTYRRQQPISGIAKLPPPTLRHHSMPPEKVEVFKSLEPWVSKHVLPLLKPVDKCWQPSDFLPDSTKPVNDFMDEVRALQDRTIGLPDEYFVVLVGDMITEEALPTYQTVLNTLDGVRDQTGASPSPWATWIRAWTAEENRHGDLLKTYLYLSGRVDMLMIERTVQYLIGAGCDIGVENNPYLGFVYTSFQERATFVSHGNTARLAKEGGDPILARMCANIAADEKRHENAYVRIVEKLLEIDPNETMLAIGNMMRKKIVMPAHLMYDGRNPNIFEHFSYVANRLRVYTASDYADILEFLVGRWRLEKIEGLKSDGRCEQEFVCGLGARIRKLQEREDERADKRFHRRFVKLKLNIDDTATKKNSDCKRKGSFGDVRESNTQPAADGYGGVFGLNEASLLSKTALTDLIFPERGKTNCVTENLPQQMEKESSSNSKMTVKAMVQKSRNKVLFAEAGDDFIKFLSSFLIIPLGGVEYILGNNTCLKNIDNLYRSIVNINGDKYLKTKDMKFLLLRPENISRNQILPLTDQKGLSPVIFPKGEGNYVKGQRMYLVTDDLIVTPFSMTSSFSILSSLKHILI</sequence>
<evidence type="ECO:0000313" key="12">
    <source>
        <dbReference type="Proteomes" id="UP001318860"/>
    </source>
</evidence>
<keyword evidence="5" id="KW-0276">Fatty acid metabolism</keyword>
<dbReference type="PANTHER" id="PTHR31155:SF31">
    <property type="entry name" value="STEAROYL-[ACYL-CARRIER-PROTEIN] 9-DESATURASE 6, CHLOROPLASTIC"/>
    <property type="match status" value="1"/>
</dbReference>
<keyword evidence="12" id="KW-1185">Reference proteome</keyword>
<gene>
    <name evidence="11" type="ORF">DH2020_031448</name>
</gene>
<evidence type="ECO:0000256" key="8">
    <source>
        <dbReference type="ARBA" id="ARBA00023004"/>
    </source>
</evidence>
<dbReference type="Pfam" id="PF05056">
    <property type="entry name" value="DUF674"/>
    <property type="match status" value="1"/>
</dbReference>
<dbReference type="Gene3D" id="1.10.620.20">
    <property type="entry name" value="Ribonucleotide Reductase, subunit A"/>
    <property type="match status" value="1"/>
</dbReference>
<dbReference type="SUPFAM" id="SSF47240">
    <property type="entry name" value="Ferritin-like"/>
    <property type="match status" value="1"/>
</dbReference>
<keyword evidence="10" id="KW-0275">Fatty acid biosynthesis</keyword>
<dbReference type="Pfam" id="PF03405">
    <property type="entry name" value="FA_desaturase_2"/>
    <property type="match status" value="1"/>
</dbReference>
<evidence type="ECO:0000256" key="4">
    <source>
        <dbReference type="ARBA" id="ARBA00022723"/>
    </source>
</evidence>
<evidence type="ECO:0000313" key="11">
    <source>
        <dbReference type="EMBL" id="KAK6134778.1"/>
    </source>
</evidence>
<organism evidence="11 12">
    <name type="scientific">Rehmannia glutinosa</name>
    <name type="common">Chinese foxglove</name>
    <dbReference type="NCBI Taxonomy" id="99300"/>
    <lineage>
        <taxon>Eukaryota</taxon>
        <taxon>Viridiplantae</taxon>
        <taxon>Streptophyta</taxon>
        <taxon>Embryophyta</taxon>
        <taxon>Tracheophyta</taxon>
        <taxon>Spermatophyta</taxon>
        <taxon>Magnoliopsida</taxon>
        <taxon>eudicotyledons</taxon>
        <taxon>Gunneridae</taxon>
        <taxon>Pentapetalae</taxon>
        <taxon>asterids</taxon>
        <taxon>lamiids</taxon>
        <taxon>Lamiales</taxon>
        <taxon>Orobanchaceae</taxon>
        <taxon>Rehmannieae</taxon>
        <taxon>Rehmannia</taxon>
    </lineage>
</organism>
<keyword evidence="9" id="KW-0443">Lipid metabolism</keyword>
<evidence type="ECO:0000256" key="5">
    <source>
        <dbReference type="ARBA" id="ARBA00022832"/>
    </source>
</evidence>
<evidence type="ECO:0000256" key="9">
    <source>
        <dbReference type="ARBA" id="ARBA00023098"/>
    </source>
</evidence>
<dbReference type="InterPro" id="IPR012348">
    <property type="entry name" value="RNR-like"/>
</dbReference>
<keyword evidence="3" id="KW-0444">Lipid biosynthesis</keyword>
<evidence type="ECO:0000256" key="3">
    <source>
        <dbReference type="ARBA" id="ARBA00022516"/>
    </source>
</evidence>
<keyword evidence="8" id="KW-0408">Iron</keyword>
<keyword evidence="7" id="KW-0560">Oxidoreductase</keyword>
<dbReference type="EMBL" id="JABTTQ020001134">
    <property type="protein sequence ID" value="KAK6134778.1"/>
    <property type="molecule type" value="Genomic_DNA"/>
</dbReference>
<reference evidence="11 12" key="1">
    <citation type="journal article" date="2021" name="Comput. Struct. Biotechnol. J.">
        <title>De novo genome assembly of the potent medicinal plant Rehmannia glutinosa using nanopore technology.</title>
        <authorList>
            <person name="Ma L."/>
            <person name="Dong C."/>
            <person name="Song C."/>
            <person name="Wang X."/>
            <person name="Zheng X."/>
            <person name="Niu Y."/>
            <person name="Chen S."/>
            <person name="Feng W."/>
        </authorList>
    </citation>
    <scope>NUCLEOTIDE SEQUENCE [LARGE SCALE GENOMIC DNA]</scope>
    <source>
        <strain evidence="11">DH-2019</strain>
    </source>
</reference>
<evidence type="ECO:0000256" key="6">
    <source>
        <dbReference type="ARBA" id="ARBA00022946"/>
    </source>
</evidence>
<dbReference type="InterPro" id="IPR009078">
    <property type="entry name" value="Ferritin-like_SF"/>
</dbReference>